<comment type="caution">
    <text evidence="1">The sequence shown here is derived from an EMBL/GenBank/DDBJ whole genome shotgun (WGS) entry which is preliminary data.</text>
</comment>
<accession>A0AA35XGP0</accession>
<keyword evidence="2" id="KW-1185">Reference proteome</keyword>
<dbReference type="EMBL" id="CASHTH010003836">
    <property type="protein sequence ID" value="CAI8050172.1"/>
    <property type="molecule type" value="Genomic_DNA"/>
</dbReference>
<reference evidence="1" key="1">
    <citation type="submission" date="2023-03" db="EMBL/GenBank/DDBJ databases">
        <authorList>
            <person name="Steffen K."/>
            <person name="Cardenas P."/>
        </authorList>
    </citation>
    <scope>NUCLEOTIDE SEQUENCE</scope>
</reference>
<proteinExistence type="predicted"/>
<evidence type="ECO:0000313" key="2">
    <source>
        <dbReference type="Proteomes" id="UP001174909"/>
    </source>
</evidence>
<evidence type="ECO:0000313" key="1">
    <source>
        <dbReference type="EMBL" id="CAI8050172.1"/>
    </source>
</evidence>
<dbReference type="AlphaFoldDB" id="A0AA35XGP0"/>
<dbReference type="Proteomes" id="UP001174909">
    <property type="component" value="Unassembled WGS sequence"/>
</dbReference>
<protein>
    <submittedName>
        <fullName evidence="1">Uncharacterized protein</fullName>
    </submittedName>
</protein>
<gene>
    <name evidence="1" type="ORF">GBAR_LOCUS27586</name>
</gene>
<organism evidence="1 2">
    <name type="scientific">Geodia barretti</name>
    <name type="common">Barrett's horny sponge</name>
    <dbReference type="NCBI Taxonomy" id="519541"/>
    <lineage>
        <taxon>Eukaryota</taxon>
        <taxon>Metazoa</taxon>
        <taxon>Porifera</taxon>
        <taxon>Demospongiae</taxon>
        <taxon>Heteroscleromorpha</taxon>
        <taxon>Tetractinellida</taxon>
        <taxon>Astrophorina</taxon>
        <taxon>Geodiidae</taxon>
        <taxon>Geodia</taxon>
    </lineage>
</organism>
<name>A0AA35XGP0_GEOBA</name>
<sequence>MTLAVSLPPSTLFCGCKDGDVTVVGSFVQQTLAPLVQTMMALPFHITHYLLQGVSSVAGGGAKQLCELSPFFLASLLVHWPLFPNKPPCPCEVIATAPWIHSGMQGPLPVFVCSGLLAPLSVAVWHKLTQQDDTASLHLAHLPIHVVVFVAVCCVHWLASNPHPHPLLSTVETLLEACVELEPTAMEVFLSDQSEVPEFVKLNHLQMLAEFRGTFSCTPSSSYPVLLLKLAGRLSAPVLKSTLTATTCFLWLCVKAYGQCVSLSAPLPNIPPLAYQPFSVLFIGETKSTLVALVEQADPSQLQNVLEQCPAELKPILISKLNSPEMQ</sequence>